<feature type="region of interest" description="Disordered" evidence="1">
    <location>
        <begin position="47"/>
        <end position="84"/>
    </location>
</feature>
<accession>A0A0E3UMP3</accession>
<keyword evidence="4" id="KW-1185">Reference proteome</keyword>
<dbReference type="RefSeq" id="WP_052631349.1">
    <property type="nucleotide sequence ID" value="NZ_CP011144.1"/>
</dbReference>
<feature type="compositionally biased region" description="Pro residues" evidence="1">
    <location>
        <begin position="162"/>
        <end position="173"/>
    </location>
</feature>
<evidence type="ECO:0000313" key="3">
    <source>
        <dbReference type="EMBL" id="AKC86506.1"/>
    </source>
</evidence>
<reference evidence="3 4" key="1">
    <citation type="journal article" date="2015" name="Genome Announc.">
        <title>Complete Genome Sequence of Pseudoxanthomonas suwonensis Strain J1, a Cellulose-Degrading Bacterium Isolated from Leaf- and Wood-Enriched Soil.</title>
        <authorList>
            <person name="Hou L."/>
            <person name="Jiang J."/>
            <person name="Xu Z."/>
            <person name="Zhou Y."/>
            <person name="Leung F.C."/>
        </authorList>
    </citation>
    <scope>NUCLEOTIDE SEQUENCE [LARGE SCALE GENOMIC DNA]</scope>
    <source>
        <strain evidence="3 4">J1</strain>
    </source>
</reference>
<evidence type="ECO:0000313" key="4">
    <source>
        <dbReference type="Proteomes" id="UP000033067"/>
    </source>
</evidence>
<evidence type="ECO:0000256" key="1">
    <source>
        <dbReference type="SAM" id="MobiDB-lite"/>
    </source>
</evidence>
<feature type="signal peptide" evidence="2">
    <location>
        <begin position="1"/>
        <end position="22"/>
    </location>
</feature>
<gene>
    <name evidence="3" type="ORF">WQ53_06725</name>
</gene>
<dbReference type="KEGG" id="psuw:WQ53_06725"/>
<keyword evidence="2" id="KW-0732">Signal</keyword>
<dbReference type="AlphaFoldDB" id="A0A0E3UMP3"/>
<feature type="chain" id="PRO_5002413174" description="DUF4124 domain-containing protein" evidence="2">
    <location>
        <begin position="23"/>
        <end position="241"/>
    </location>
</feature>
<dbReference type="EMBL" id="CP011144">
    <property type="protein sequence ID" value="AKC86506.1"/>
    <property type="molecule type" value="Genomic_DNA"/>
</dbReference>
<evidence type="ECO:0000256" key="2">
    <source>
        <dbReference type="SAM" id="SignalP"/>
    </source>
</evidence>
<proteinExistence type="predicted"/>
<feature type="compositionally biased region" description="Pro residues" evidence="1">
    <location>
        <begin position="132"/>
        <end position="150"/>
    </location>
</feature>
<organism evidence="3 4">
    <name type="scientific">Pseudoxanthomonas suwonensis</name>
    <dbReference type="NCBI Taxonomy" id="314722"/>
    <lineage>
        <taxon>Bacteria</taxon>
        <taxon>Pseudomonadati</taxon>
        <taxon>Pseudomonadota</taxon>
        <taxon>Gammaproteobacteria</taxon>
        <taxon>Lysobacterales</taxon>
        <taxon>Lysobacteraceae</taxon>
        <taxon>Pseudoxanthomonas</taxon>
    </lineage>
</organism>
<evidence type="ECO:0008006" key="5">
    <source>
        <dbReference type="Google" id="ProtNLM"/>
    </source>
</evidence>
<protein>
    <recommendedName>
        <fullName evidence="5">DUF4124 domain-containing protein</fullName>
    </recommendedName>
</protein>
<name>A0A0E3UMP3_9GAMM</name>
<feature type="region of interest" description="Disordered" evidence="1">
    <location>
        <begin position="132"/>
        <end position="173"/>
    </location>
</feature>
<dbReference type="OrthoDB" id="5974779at2"/>
<sequence>MRRHALLALLLVAGLSARPAAADEPANVTIYRCVDSRGQLVALRDSPCRAGERQETVQMQRPQDPPPRAASTVTPTPPPATAPVREVRVVTVQAPQPVYECTAPDGSTYTSDTGQGTARWVPLWTVGFPVWPSPPRPGPPPRPPVPPSPRPADGADTAGRWPPHPGPGPRPLPPGVVVPAGGTWVNDPCVRLLQQEVCQRLSDRRFEILRVYHAAMPSGRAELDREQRAIDARMATDCPGS</sequence>
<dbReference type="PATRIC" id="fig|314722.6.peg.1439"/>
<dbReference type="Proteomes" id="UP000033067">
    <property type="component" value="Chromosome"/>
</dbReference>